<dbReference type="SUPFAM" id="SSF56112">
    <property type="entry name" value="Protein kinase-like (PK-like)"/>
    <property type="match status" value="1"/>
</dbReference>
<proteinExistence type="predicted"/>
<dbReference type="Gene3D" id="1.10.510.10">
    <property type="entry name" value="Transferase(Phosphotransferase) domain 1"/>
    <property type="match status" value="1"/>
</dbReference>
<accession>A0ABQ7ZPJ7</accession>
<evidence type="ECO:0000313" key="1">
    <source>
        <dbReference type="EMBL" id="KAH0882116.1"/>
    </source>
</evidence>
<protein>
    <recommendedName>
        <fullName evidence="3">Protein kinase domain-containing protein</fullName>
    </recommendedName>
</protein>
<dbReference type="InterPro" id="IPR011009">
    <property type="entry name" value="Kinase-like_dom_sf"/>
</dbReference>
<comment type="caution">
    <text evidence="1">The sequence shown here is derived from an EMBL/GenBank/DDBJ whole genome shotgun (WGS) entry which is preliminary data.</text>
</comment>
<dbReference type="EMBL" id="JAGKQM010000014">
    <property type="protein sequence ID" value="KAH0882116.1"/>
    <property type="molecule type" value="Genomic_DNA"/>
</dbReference>
<evidence type="ECO:0008006" key="3">
    <source>
        <dbReference type="Google" id="ProtNLM"/>
    </source>
</evidence>
<reference evidence="1 2" key="1">
    <citation type="submission" date="2021-05" db="EMBL/GenBank/DDBJ databases">
        <title>Genome Assembly of Synthetic Allotetraploid Brassica napus Reveals Homoeologous Exchanges between Subgenomes.</title>
        <authorList>
            <person name="Davis J.T."/>
        </authorList>
    </citation>
    <scope>NUCLEOTIDE SEQUENCE [LARGE SCALE GENOMIC DNA]</scope>
    <source>
        <strain evidence="2">cv. Da-Ae</strain>
        <tissue evidence="1">Seedling</tissue>
    </source>
</reference>
<name>A0ABQ7ZPJ7_BRANA</name>
<dbReference type="Proteomes" id="UP000824890">
    <property type="component" value="Unassembled WGS sequence"/>
</dbReference>
<organism evidence="1 2">
    <name type="scientific">Brassica napus</name>
    <name type="common">Rape</name>
    <dbReference type="NCBI Taxonomy" id="3708"/>
    <lineage>
        <taxon>Eukaryota</taxon>
        <taxon>Viridiplantae</taxon>
        <taxon>Streptophyta</taxon>
        <taxon>Embryophyta</taxon>
        <taxon>Tracheophyta</taxon>
        <taxon>Spermatophyta</taxon>
        <taxon>Magnoliopsida</taxon>
        <taxon>eudicotyledons</taxon>
        <taxon>Gunneridae</taxon>
        <taxon>Pentapetalae</taxon>
        <taxon>rosids</taxon>
        <taxon>malvids</taxon>
        <taxon>Brassicales</taxon>
        <taxon>Brassicaceae</taxon>
        <taxon>Brassiceae</taxon>
        <taxon>Brassica</taxon>
    </lineage>
</organism>
<gene>
    <name evidence="1" type="ORF">HID58_058212</name>
</gene>
<sequence>DAGVSAIASHLTRSMAIAIDIITFYRIRFGFATVRRARRLKTLAEYVMQNLLIDVGRLWGKTTNWVGFRVSVVWEGRHLVDGTVVAIKEIAMSEIFILRKINHPNIIHFIDMIEVRLLFLFPIRLRTSMFPKMSQACLTNFWMVAASEETSSSRGAASLVFVGEKVLLISEQRDWRRSRRRACDDLAAGFG</sequence>
<feature type="non-terminal residue" evidence="1">
    <location>
        <position position="1"/>
    </location>
</feature>
<evidence type="ECO:0000313" key="2">
    <source>
        <dbReference type="Proteomes" id="UP000824890"/>
    </source>
</evidence>
<keyword evidence="2" id="KW-1185">Reference proteome</keyword>